<dbReference type="GO" id="GO:0006270">
    <property type="term" value="P:DNA replication initiation"/>
    <property type="evidence" value="ECO:0007669"/>
    <property type="project" value="TreeGrafter"/>
</dbReference>
<dbReference type="PANTHER" id="PTHR30580">
    <property type="entry name" value="PRIMOSOMAL PROTEIN N"/>
    <property type="match status" value="1"/>
</dbReference>
<evidence type="ECO:0000256" key="3">
    <source>
        <dbReference type="ARBA" id="ARBA00023125"/>
    </source>
</evidence>
<accession>A0A2V1K6Z2</accession>
<name>A0A2V1K6Z2_9ACTO</name>
<gene>
    <name evidence="5" type="ORF">DD236_05875</name>
</gene>
<dbReference type="RefSeq" id="WP_109093460.1">
    <property type="nucleotide sequence ID" value="NZ_JBQDCU010000131.1"/>
</dbReference>
<dbReference type="GO" id="GO:0003677">
    <property type="term" value="F:DNA binding"/>
    <property type="evidence" value="ECO:0007669"/>
    <property type="project" value="UniProtKB-KW"/>
</dbReference>
<evidence type="ECO:0000256" key="2">
    <source>
        <dbReference type="ARBA" id="ARBA00022840"/>
    </source>
</evidence>
<dbReference type="AlphaFoldDB" id="A0A2V1K6Z2"/>
<organism evidence="5 6">
    <name type="scientific">Ancrocorticia populi</name>
    <dbReference type="NCBI Taxonomy" id="2175228"/>
    <lineage>
        <taxon>Bacteria</taxon>
        <taxon>Bacillati</taxon>
        <taxon>Actinomycetota</taxon>
        <taxon>Actinomycetes</taxon>
        <taxon>Actinomycetales</taxon>
        <taxon>Actinomycetaceae</taxon>
        <taxon>Ancrocorticia</taxon>
    </lineage>
</organism>
<keyword evidence="6" id="KW-1185">Reference proteome</keyword>
<dbReference type="EMBL" id="QETB01000003">
    <property type="protein sequence ID" value="PWF26388.1"/>
    <property type="molecule type" value="Genomic_DNA"/>
</dbReference>
<proteinExistence type="predicted"/>
<dbReference type="SUPFAM" id="SSF52540">
    <property type="entry name" value="P-loop containing nucleoside triphosphate hydrolases"/>
    <property type="match status" value="1"/>
</dbReference>
<dbReference type="Gene3D" id="3.40.1440.60">
    <property type="entry name" value="PriA, 3(prime) DNA-binding domain"/>
    <property type="match status" value="1"/>
</dbReference>
<dbReference type="Pfam" id="PF17764">
    <property type="entry name" value="PriA_3primeBD"/>
    <property type="match status" value="1"/>
</dbReference>
<keyword evidence="1" id="KW-0547">Nucleotide-binding</keyword>
<evidence type="ECO:0000259" key="4">
    <source>
        <dbReference type="Pfam" id="PF17764"/>
    </source>
</evidence>
<evidence type="ECO:0000256" key="1">
    <source>
        <dbReference type="ARBA" id="ARBA00022741"/>
    </source>
</evidence>
<dbReference type="Proteomes" id="UP000245283">
    <property type="component" value="Unassembled WGS sequence"/>
</dbReference>
<evidence type="ECO:0000313" key="6">
    <source>
        <dbReference type="Proteomes" id="UP000245283"/>
    </source>
</evidence>
<protein>
    <recommendedName>
        <fullName evidence="4">Primosomal protein N' 3' DNA-binding domain-containing protein</fullName>
    </recommendedName>
</protein>
<dbReference type="InterPro" id="IPR041222">
    <property type="entry name" value="PriA_3primeBD"/>
</dbReference>
<dbReference type="OrthoDB" id="3177118at2"/>
<dbReference type="GO" id="GO:0006302">
    <property type="term" value="P:double-strand break repair"/>
    <property type="evidence" value="ECO:0007669"/>
    <property type="project" value="TreeGrafter"/>
</dbReference>
<dbReference type="GO" id="GO:0043138">
    <property type="term" value="F:3'-5' DNA helicase activity"/>
    <property type="evidence" value="ECO:0007669"/>
    <property type="project" value="TreeGrafter"/>
</dbReference>
<dbReference type="GO" id="GO:0006310">
    <property type="term" value="P:DNA recombination"/>
    <property type="evidence" value="ECO:0007669"/>
    <property type="project" value="TreeGrafter"/>
</dbReference>
<dbReference type="InterPro" id="IPR027417">
    <property type="entry name" value="P-loop_NTPase"/>
</dbReference>
<keyword evidence="3" id="KW-0238">DNA-binding</keyword>
<keyword evidence="2" id="KW-0067">ATP-binding</keyword>
<dbReference type="PANTHER" id="PTHR30580:SF0">
    <property type="entry name" value="PRIMOSOMAL PROTEIN N"/>
    <property type="match status" value="1"/>
</dbReference>
<evidence type="ECO:0000313" key="5">
    <source>
        <dbReference type="EMBL" id="PWF26388.1"/>
    </source>
</evidence>
<dbReference type="InterPro" id="IPR042115">
    <property type="entry name" value="PriA_3primeBD_sf"/>
</dbReference>
<reference evidence="6" key="1">
    <citation type="submission" date="2018-05" db="EMBL/GenBank/DDBJ databases">
        <authorList>
            <person name="Li Y."/>
        </authorList>
    </citation>
    <scope>NUCLEOTIDE SEQUENCE [LARGE SCALE GENOMIC DNA]</scope>
    <source>
        <strain evidence="6">sk1b4</strain>
    </source>
</reference>
<comment type="caution">
    <text evidence="5">The sequence shown here is derived from an EMBL/GenBank/DDBJ whole genome shotgun (WGS) entry which is preliminary data.</text>
</comment>
<feature type="domain" description="Primosomal protein N' 3' DNA-binding" evidence="4">
    <location>
        <begin position="43"/>
        <end position="139"/>
    </location>
</feature>
<dbReference type="Gene3D" id="3.40.50.300">
    <property type="entry name" value="P-loop containing nucleotide triphosphate hydrolases"/>
    <property type="match status" value="1"/>
</dbReference>
<dbReference type="GO" id="GO:0005524">
    <property type="term" value="F:ATP binding"/>
    <property type="evidence" value="ECO:0007669"/>
    <property type="project" value="UniProtKB-KW"/>
</dbReference>
<sequence>MEETLPGLGELPEFGEQGSLLDAASSTRDVIGDVVAPVAHVQLEMPQPHMDRVFDYLIPKKFDESARVGTRVMVDVGARQVAGFIVARDSSAGVGAQLRPLRRVVSPIPVLSERMYEFCQEIAARQASSVADVLRLAVPPRHARAEKEFEQGHGSSHTGIENTETAVDPGLWENYRGGQAFIARIAAGEGPQAICAALPGKAGSIRVLATACSAAIASGRSALLVAPTSRDAYRLAERLRELTGVGVSLYLGDAQSSERYRTFLEILSGRHSIVVGTRGAMWAPLAKLGLCVVIDDVADTLREPRSPYVNTRDALALRAEREGAAFLVYSPYVSEESAGMVMTGQAALLEGIQTQLPRVTIPDQWDHEHAHLARLPDAAFRVVRDGLTRGPVLILVPRAGYLPIIACAQCGELATCTQCGGTLSIRRDGEAPVCTRCGAVAAGWVCGECQGTRLKAARIGSHRTAEELGRAFPGTGIVMSGAAEGISQTVSSKRRLIVATPGSEPAAAGGYSAALVLDARYLMGSGLGAETQFVRRCARVIVRVRPGGHVMIAGGADPSIVTALQTWQLGRFSYELLKERDALQLPPVNRWFGVTGVPRDIRRFLALVRMGQGPAPDKQEVDLLSSGVQSLVPGVDLLGPTPATRAGEISMYVRTPHDNAGELARILRRSYRSYSASNVGKPLKIEADPSM</sequence>